<feature type="region of interest" description="Disordered" evidence="1">
    <location>
        <begin position="283"/>
        <end position="323"/>
    </location>
</feature>
<dbReference type="Proteomes" id="UP000284706">
    <property type="component" value="Unassembled WGS sequence"/>
</dbReference>
<evidence type="ECO:0008006" key="4">
    <source>
        <dbReference type="Google" id="ProtNLM"/>
    </source>
</evidence>
<dbReference type="OrthoDB" id="2678560at2759"/>
<feature type="non-terminal residue" evidence="2">
    <location>
        <position position="1"/>
    </location>
</feature>
<feature type="compositionally biased region" description="Polar residues" evidence="1">
    <location>
        <begin position="96"/>
        <end position="109"/>
    </location>
</feature>
<dbReference type="AlphaFoldDB" id="A0A409WWT6"/>
<dbReference type="InParanoid" id="A0A409WWT6"/>
<evidence type="ECO:0000313" key="2">
    <source>
        <dbReference type="EMBL" id="PPQ82957.1"/>
    </source>
</evidence>
<sequence>GLPYPSGDETVIQLSTTSATINVTRHKKKASIRTKAFTRITRHYVPEMDKAADKRGSKQWTSQPRDNKGRFTKASTTIDVPQDPLPDPQEFETEQDSLASSGTTSTSNPIFIRRPGSTLSDFEIINTSTPPTPFKATPSVSPVKTSFVPPPPQTLPPPSPRTAASTDAMSTEQVAPFHGDKEDENPEDFLRAFFRRMGSSTEAVRKDLPKLLREKIGIGHASWTAFLQAIRDIDTEYIREGVDTWKKEQAEQDAMKSQLQSIQQLLKGSSLTQLQQQLASLNLGNPAQTNSPIRQPNLPQAPSSTSAPPVNQAAKRPPPTPADRTAIRAQLQKYPQHPDTDAGRLAHAAQQADWFKTFGVATRVTESTPFPLRPGTSPVNSGECFTCGFTGHLGRKDGSTCGGRRALHANEQAWRAICSRILRGERAAVTAASVQLVVVDDYGNQWQDVQGNEEGPSA</sequence>
<feature type="compositionally biased region" description="Pro residues" evidence="1">
    <location>
        <begin position="148"/>
        <end position="160"/>
    </location>
</feature>
<dbReference type="EMBL" id="NHYE01004678">
    <property type="protein sequence ID" value="PPQ82957.1"/>
    <property type="molecule type" value="Genomic_DNA"/>
</dbReference>
<feature type="compositionally biased region" description="Polar residues" evidence="1">
    <location>
        <begin position="285"/>
        <end position="309"/>
    </location>
</feature>
<name>A0A409WWT6_9AGAR</name>
<keyword evidence="3" id="KW-1185">Reference proteome</keyword>
<organism evidence="2 3">
    <name type="scientific">Gymnopilus dilepis</name>
    <dbReference type="NCBI Taxonomy" id="231916"/>
    <lineage>
        <taxon>Eukaryota</taxon>
        <taxon>Fungi</taxon>
        <taxon>Dikarya</taxon>
        <taxon>Basidiomycota</taxon>
        <taxon>Agaricomycotina</taxon>
        <taxon>Agaricomycetes</taxon>
        <taxon>Agaricomycetidae</taxon>
        <taxon>Agaricales</taxon>
        <taxon>Agaricineae</taxon>
        <taxon>Hymenogastraceae</taxon>
        <taxon>Gymnopilus</taxon>
    </lineage>
</organism>
<feature type="region of interest" description="Disordered" evidence="1">
    <location>
        <begin position="48"/>
        <end position="170"/>
    </location>
</feature>
<feature type="compositionally biased region" description="Polar residues" evidence="1">
    <location>
        <begin position="117"/>
        <end position="129"/>
    </location>
</feature>
<accession>A0A409WWT6</accession>
<evidence type="ECO:0000256" key="1">
    <source>
        <dbReference type="SAM" id="MobiDB-lite"/>
    </source>
</evidence>
<proteinExistence type="predicted"/>
<protein>
    <recommendedName>
        <fullName evidence="4">CCHC-type domain-containing protein</fullName>
    </recommendedName>
</protein>
<comment type="caution">
    <text evidence="2">The sequence shown here is derived from an EMBL/GenBank/DDBJ whole genome shotgun (WGS) entry which is preliminary data.</text>
</comment>
<evidence type="ECO:0000313" key="3">
    <source>
        <dbReference type="Proteomes" id="UP000284706"/>
    </source>
</evidence>
<reference evidence="2 3" key="1">
    <citation type="journal article" date="2018" name="Evol. Lett.">
        <title>Horizontal gene cluster transfer increased hallucinogenic mushroom diversity.</title>
        <authorList>
            <person name="Reynolds H.T."/>
            <person name="Vijayakumar V."/>
            <person name="Gluck-Thaler E."/>
            <person name="Korotkin H.B."/>
            <person name="Matheny P.B."/>
            <person name="Slot J.C."/>
        </authorList>
    </citation>
    <scope>NUCLEOTIDE SEQUENCE [LARGE SCALE GENOMIC DNA]</scope>
    <source>
        <strain evidence="2 3">SRW20</strain>
    </source>
</reference>
<gene>
    <name evidence="2" type="ORF">CVT26_005394</name>
</gene>